<dbReference type="HAMAP" id="MF_01080">
    <property type="entry name" value="TruB_bact"/>
    <property type="match status" value="1"/>
</dbReference>
<dbReference type="InterPro" id="IPR002501">
    <property type="entry name" value="PsdUridine_synth_N"/>
</dbReference>
<proteinExistence type="inferred from homology"/>
<evidence type="ECO:0000256" key="5">
    <source>
        <dbReference type="HAMAP-Rule" id="MF_01080"/>
    </source>
</evidence>
<feature type="domain" description="Pseudouridine synthase II N-terminal" evidence="6">
    <location>
        <begin position="23"/>
        <end position="171"/>
    </location>
</feature>
<protein>
    <recommendedName>
        <fullName evidence="5">tRNA pseudouridine synthase B</fullName>
        <ecNumber evidence="5">5.4.99.25</ecNumber>
    </recommendedName>
    <alternativeName>
        <fullName evidence="5">tRNA pseudouridine(55) synthase</fullName>
        <shortName evidence="5">Psi55 synthase</shortName>
    </alternativeName>
    <alternativeName>
        <fullName evidence="5">tRNA pseudouridylate synthase</fullName>
    </alternativeName>
    <alternativeName>
        <fullName evidence="5">tRNA-uridine isomerase</fullName>
    </alternativeName>
</protein>
<organism evidence="8 9">
    <name type="scientific">Paludibaculum fermentans</name>
    <dbReference type="NCBI Taxonomy" id="1473598"/>
    <lineage>
        <taxon>Bacteria</taxon>
        <taxon>Pseudomonadati</taxon>
        <taxon>Acidobacteriota</taxon>
        <taxon>Terriglobia</taxon>
        <taxon>Bryobacterales</taxon>
        <taxon>Bryobacteraceae</taxon>
        <taxon>Paludibaculum</taxon>
    </lineage>
</organism>
<evidence type="ECO:0000256" key="1">
    <source>
        <dbReference type="ARBA" id="ARBA00000385"/>
    </source>
</evidence>
<comment type="similarity">
    <text evidence="2 5">Belongs to the pseudouridine synthase TruB family. Type 1 subfamily.</text>
</comment>
<dbReference type="GO" id="GO:0031119">
    <property type="term" value="P:tRNA pseudouridine synthesis"/>
    <property type="evidence" value="ECO:0007669"/>
    <property type="project" value="UniProtKB-UniRule"/>
</dbReference>
<comment type="catalytic activity">
    <reaction evidence="1 5">
        <text>uridine(55) in tRNA = pseudouridine(55) in tRNA</text>
        <dbReference type="Rhea" id="RHEA:42532"/>
        <dbReference type="Rhea" id="RHEA-COMP:10101"/>
        <dbReference type="Rhea" id="RHEA-COMP:10102"/>
        <dbReference type="ChEBI" id="CHEBI:65314"/>
        <dbReference type="ChEBI" id="CHEBI:65315"/>
        <dbReference type="EC" id="5.4.99.25"/>
    </reaction>
</comment>
<dbReference type="InterPro" id="IPR032819">
    <property type="entry name" value="TruB_C"/>
</dbReference>
<feature type="domain" description="tRNA pseudouridylate synthase B C-terminal" evidence="7">
    <location>
        <begin position="172"/>
        <end position="225"/>
    </location>
</feature>
<dbReference type="GO" id="GO:0160148">
    <property type="term" value="F:tRNA pseudouridine(55) synthase activity"/>
    <property type="evidence" value="ECO:0007669"/>
    <property type="project" value="UniProtKB-EC"/>
</dbReference>
<dbReference type="KEGG" id="pfer:IRI77_36815"/>
<dbReference type="InterPro" id="IPR014780">
    <property type="entry name" value="tRNA_psdUridine_synth_TruB"/>
</dbReference>
<dbReference type="Pfam" id="PF01509">
    <property type="entry name" value="TruB_N"/>
    <property type="match status" value="1"/>
</dbReference>
<dbReference type="GO" id="GO:1990481">
    <property type="term" value="P:mRNA pseudouridine synthesis"/>
    <property type="evidence" value="ECO:0007669"/>
    <property type="project" value="TreeGrafter"/>
</dbReference>
<dbReference type="NCBIfam" id="TIGR00431">
    <property type="entry name" value="TruB"/>
    <property type="match status" value="1"/>
</dbReference>
<feature type="active site" description="Nucleophile" evidence="5">
    <location>
        <position position="38"/>
    </location>
</feature>
<dbReference type="Pfam" id="PF16198">
    <property type="entry name" value="TruB_C_2"/>
    <property type="match status" value="1"/>
</dbReference>
<keyword evidence="4 5" id="KW-0413">Isomerase</keyword>
<evidence type="ECO:0000313" key="8">
    <source>
        <dbReference type="EMBL" id="QOY88238.1"/>
    </source>
</evidence>
<dbReference type="Proteomes" id="UP000593892">
    <property type="component" value="Chromosome"/>
</dbReference>
<evidence type="ECO:0000256" key="4">
    <source>
        <dbReference type="ARBA" id="ARBA00023235"/>
    </source>
</evidence>
<accession>A0A7S7SKZ4</accession>
<evidence type="ECO:0000313" key="9">
    <source>
        <dbReference type="Proteomes" id="UP000593892"/>
    </source>
</evidence>
<comment type="function">
    <text evidence="5">Responsible for synthesis of pseudouridine from uracil-55 in the psi GC loop of transfer RNAs.</text>
</comment>
<keyword evidence="3 5" id="KW-0819">tRNA processing</keyword>
<evidence type="ECO:0000256" key="2">
    <source>
        <dbReference type="ARBA" id="ARBA00005642"/>
    </source>
</evidence>
<dbReference type="EMBL" id="CP063849">
    <property type="protein sequence ID" value="QOY88238.1"/>
    <property type="molecule type" value="Genomic_DNA"/>
</dbReference>
<dbReference type="SUPFAM" id="SSF55120">
    <property type="entry name" value="Pseudouridine synthase"/>
    <property type="match status" value="1"/>
</dbReference>
<dbReference type="PANTHER" id="PTHR13767:SF2">
    <property type="entry name" value="PSEUDOURIDYLATE SYNTHASE TRUB1"/>
    <property type="match status" value="1"/>
</dbReference>
<dbReference type="Gene3D" id="3.30.2350.10">
    <property type="entry name" value="Pseudouridine synthase"/>
    <property type="match status" value="1"/>
</dbReference>
<name>A0A7S7SKZ4_PALFE</name>
<dbReference type="CDD" id="cd02573">
    <property type="entry name" value="PseudoU_synth_EcTruB"/>
    <property type="match status" value="1"/>
</dbReference>
<dbReference type="InterPro" id="IPR020103">
    <property type="entry name" value="PsdUridine_synth_cat_dom_sf"/>
</dbReference>
<gene>
    <name evidence="5 8" type="primary">truB</name>
    <name evidence="8" type="ORF">IRI77_36815</name>
</gene>
<sequence>MNGVIVVDKPCGWTSHDVVNKVRRIAGTTKVGHLGTLDPLATGVLPLLLNRATRLAQYFTLNEKTYEGTIRFGFSTDSYDADGEPTSPQVEPVLTPESVERSLAPFRGTFQQTPPVVSAKKINGRPAHELARKKIAVEMKPVEVTVLALDVLAIEGATVKVRVHCTAGTYIRSIAHDAGVLLGCGAHLQSLRRTQSGLFDASQARTLEQLSALASENRLGEALIPSGELLPEFPSEPIDQLTETQIRQGRDFRVSPFRDRGDCRYVKALNREGELVAIGEIVMPNLYHPALVL</sequence>
<evidence type="ECO:0000256" key="3">
    <source>
        <dbReference type="ARBA" id="ARBA00022694"/>
    </source>
</evidence>
<dbReference type="GO" id="GO:0003723">
    <property type="term" value="F:RNA binding"/>
    <property type="evidence" value="ECO:0007669"/>
    <property type="project" value="InterPro"/>
</dbReference>
<dbReference type="AlphaFoldDB" id="A0A7S7SKZ4"/>
<dbReference type="RefSeq" id="WP_194449901.1">
    <property type="nucleotide sequence ID" value="NZ_CP063849.1"/>
</dbReference>
<reference evidence="8 9" key="1">
    <citation type="submission" date="2020-10" db="EMBL/GenBank/DDBJ databases">
        <title>Complete genome sequence of Paludibaculum fermentans P105T, a facultatively anaerobic acidobacterium capable of dissimilatory Fe(III) reduction.</title>
        <authorList>
            <person name="Dedysh S.N."/>
            <person name="Beletsky A.V."/>
            <person name="Kulichevskaya I.S."/>
            <person name="Mardanov A.V."/>
            <person name="Ravin N.V."/>
        </authorList>
    </citation>
    <scope>NUCLEOTIDE SEQUENCE [LARGE SCALE GENOMIC DNA]</scope>
    <source>
        <strain evidence="8 9">P105</strain>
    </source>
</reference>
<keyword evidence="9" id="KW-1185">Reference proteome</keyword>
<evidence type="ECO:0000259" key="6">
    <source>
        <dbReference type="Pfam" id="PF01509"/>
    </source>
</evidence>
<dbReference type="PANTHER" id="PTHR13767">
    <property type="entry name" value="TRNA-PSEUDOURIDINE SYNTHASE"/>
    <property type="match status" value="1"/>
</dbReference>
<evidence type="ECO:0000259" key="7">
    <source>
        <dbReference type="Pfam" id="PF16198"/>
    </source>
</evidence>
<dbReference type="EC" id="5.4.99.25" evidence="5"/>